<dbReference type="PROSITE" id="PS50082">
    <property type="entry name" value="WD_REPEATS_2"/>
    <property type="match status" value="2"/>
</dbReference>
<dbReference type="Pfam" id="PF00400">
    <property type="entry name" value="WD40"/>
    <property type="match status" value="2"/>
</dbReference>
<dbReference type="PANTHER" id="PTHR19848">
    <property type="entry name" value="WD40 REPEAT PROTEIN"/>
    <property type="match status" value="1"/>
</dbReference>
<keyword evidence="2" id="KW-0677">Repeat</keyword>
<dbReference type="InterPro" id="IPR001680">
    <property type="entry name" value="WD40_rpt"/>
</dbReference>
<dbReference type="SMART" id="SM00320">
    <property type="entry name" value="WD40"/>
    <property type="match status" value="2"/>
</dbReference>
<dbReference type="InterPro" id="IPR036322">
    <property type="entry name" value="WD40_repeat_dom_sf"/>
</dbReference>
<organism evidence="4 5">
    <name type="scientific">Dunaliella salina</name>
    <name type="common">Green alga</name>
    <name type="synonym">Protococcus salinus</name>
    <dbReference type="NCBI Taxonomy" id="3046"/>
    <lineage>
        <taxon>Eukaryota</taxon>
        <taxon>Viridiplantae</taxon>
        <taxon>Chlorophyta</taxon>
        <taxon>core chlorophytes</taxon>
        <taxon>Chlorophyceae</taxon>
        <taxon>CS clade</taxon>
        <taxon>Chlamydomonadales</taxon>
        <taxon>Dunaliellaceae</taxon>
        <taxon>Dunaliella</taxon>
    </lineage>
</organism>
<protein>
    <submittedName>
        <fullName evidence="4">WD-40 repeat-containing protein</fullName>
    </submittedName>
</protein>
<dbReference type="PROSITE" id="PS50294">
    <property type="entry name" value="WD_REPEATS_REGION"/>
    <property type="match status" value="2"/>
</dbReference>
<dbReference type="InterPro" id="IPR019775">
    <property type="entry name" value="WD40_repeat_CS"/>
</dbReference>
<evidence type="ECO:0000313" key="4">
    <source>
        <dbReference type="EMBL" id="KAF5831269.1"/>
    </source>
</evidence>
<proteinExistence type="predicted"/>
<dbReference type="PROSITE" id="PS00678">
    <property type="entry name" value="WD_REPEATS_1"/>
    <property type="match status" value="1"/>
</dbReference>
<dbReference type="InterPro" id="IPR015943">
    <property type="entry name" value="WD40/YVTN_repeat-like_dom_sf"/>
</dbReference>
<name>A0ABQ7G9I6_DUNSA</name>
<sequence length="106" mass="11626">MLFFSFIPAHPPLFSRLWDVRSGNSIAKLEGHSDAVSSVVFSADGAYVLSGSADETIRVWDTNTKTCKRTMTGHKDWVWCVVLTPDGAYAVSGSSDKTIRLWTIAS</sequence>
<feature type="repeat" description="WD" evidence="3">
    <location>
        <begin position="71"/>
        <end position="106"/>
    </location>
</feature>
<evidence type="ECO:0000313" key="5">
    <source>
        <dbReference type="Proteomes" id="UP000815325"/>
    </source>
</evidence>
<gene>
    <name evidence="4" type="ORF">DUNSADRAFT_13353</name>
</gene>
<keyword evidence="5" id="KW-1185">Reference proteome</keyword>
<comment type="caution">
    <text evidence="4">The sequence shown here is derived from an EMBL/GenBank/DDBJ whole genome shotgun (WGS) entry which is preliminary data.</text>
</comment>
<accession>A0ABQ7G9I6</accession>
<evidence type="ECO:0000256" key="3">
    <source>
        <dbReference type="PROSITE-ProRule" id="PRU00221"/>
    </source>
</evidence>
<dbReference type="SUPFAM" id="SSF50978">
    <property type="entry name" value="WD40 repeat-like"/>
    <property type="match status" value="1"/>
</dbReference>
<keyword evidence="1 3" id="KW-0853">WD repeat</keyword>
<evidence type="ECO:0000256" key="1">
    <source>
        <dbReference type="ARBA" id="ARBA00022574"/>
    </source>
</evidence>
<dbReference type="PANTHER" id="PTHR19848:SF8">
    <property type="entry name" value="F-BOX AND WD REPEAT DOMAIN CONTAINING 7"/>
    <property type="match status" value="1"/>
</dbReference>
<dbReference type="Gene3D" id="2.130.10.10">
    <property type="entry name" value="YVTN repeat-like/Quinoprotein amine dehydrogenase"/>
    <property type="match status" value="1"/>
</dbReference>
<reference evidence="4" key="1">
    <citation type="submission" date="2017-08" db="EMBL/GenBank/DDBJ databases">
        <authorList>
            <person name="Polle J.E."/>
            <person name="Barry K."/>
            <person name="Cushman J."/>
            <person name="Schmutz J."/>
            <person name="Tran D."/>
            <person name="Hathwaick L.T."/>
            <person name="Yim W.C."/>
            <person name="Jenkins J."/>
            <person name="Mckie-Krisberg Z.M."/>
            <person name="Prochnik S."/>
            <person name="Lindquist E."/>
            <person name="Dockter R.B."/>
            <person name="Adam C."/>
            <person name="Molina H."/>
            <person name="Bunkerborg J."/>
            <person name="Jin E."/>
            <person name="Buchheim M."/>
            <person name="Magnuson J."/>
        </authorList>
    </citation>
    <scope>NUCLEOTIDE SEQUENCE</scope>
    <source>
        <strain evidence="4">CCAP 19/18</strain>
    </source>
</reference>
<feature type="repeat" description="WD" evidence="3">
    <location>
        <begin position="29"/>
        <end position="70"/>
    </location>
</feature>
<dbReference type="EMBL" id="MU069961">
    <property type="protein sequence ID" value="KAF5831269.1"/>
    <property type="molecule type" value="Genomic_DNA"/>
</dbReference>
<dbReference type="Proteomes" id="UP000815325">
    <property type="component" value="Unassembled WGS sequence"/>
</dbReference>
<evidence type="ECO:0000256" key="2">
    <source>
        <dbReference type="ARBA" id="ARBA00022737"/>
    </source>
</evidence>